<feature type="non-terminal residue" evidence="2">
    <location>
        <position position="1"/>
    </location>
</feature>
<evidence type="ECO:0000256" key="1">
    <source>
        <dbReference type="SAM" id="MobiDB-lite"/>
    </source>
</evidence>
<evidence type="ECO:0000313" key="2">
    <source>
        <dbReference type="EMBL" id="CAH3186330.1"/>
    </source>
</evidence>
<feature type="compositionally biased region" description="Acidic residues" evidence="1">
    <location>
        <begin position="43"/>
        <end position="57"/>
    </location>
</feature>
<keyword evidence="3" id="KW-1185">Reference proteome</keyword>
<reference evidence="2 3" key="1">
    <citation type="submission" date="2022-05" db="EMBL/GenBank/DDBJ databases">
        <authorList>
            <consortium name="Genoscope - CEA"/>
            <person name="William W."/>
        </authorList>
    </citation>
    <scope>NUCLEOTIDE SEQUENCE [LARGE SCALE GENOMIC DNA]</scope>
</reference>
<protein>
    <submittedName>
        <fullName evidence="2">Uncharacterized protein</fullName>
    </submittedName>
</protein>
<sequence>TRCTTAKNKREGQRVGTLPLAMSMFRAEGMCGTEVDLLKEGSVESDDSSESGGDGEEGDKAQVDNFSELDSKLERVALDVQPDMSSDNLVMKPGKANSGLDAEKAVNL</sequence>
<evidence type="ECO:0000313" key="3">
    <source>
        <dbReference type="Proteomes" id="UP001159405"/>
    </source>
</evidence>
<accession>A0ABN8S7U1</accession>
<gene>
    <name evidence="2" type="ORF">PLOB_00034569</name>
</gene>
<organism evidence="2 3">
    <name type="scientific">Porites lobata</name>
    <dbReference type="NCBI Taxonomy" id="104759"/>
    <lineage>
        <taxon>Eukaryota</taxon>
        <taxon>Metazoa</taxon>
        <taxon>Cnidaria</taxon>
        <taxon>Anthozoa</taxon>
        <taxon>Hexacorallia</taxon>
        <taxon>Scleractinia</taxon>
        <taxon>Fungiina</taxon>
        <taxon>Poritidae</taxon>
        <taxon>Porites</taxon>
    </lineage>
</organism>
<feature type="region of interest" description="Disordered" evidence="1">
    <location>
        <begin position="83"/>
        <end position="108"/>
    </location>
</feature>
<name>A0ABN8S7U1_9CNID</name>
<dbReference type="Proteomes" id="UP001159405">
    <property type="component" value="Unassembled WGS sequence"/>
</dbReference>
<feature type="region of interest" description="Disordered" evidence="1">
    <location>
        <begin position="40"/>
        <end position="61"/>
    </location>
</feature>
<dbReference type="EMBL" id="CALNXK010000475">
    <property type="protein sequence ID" value="CAH3186330.1"/>
    <property type="molecule type" value="Genomic_DNA"/>
</dbReference>
<proteinExistence type="predicted"/>
<comment type="caution">
    <text evidence="2">The sequence shown here is derived from an EMBL/GenBank/DDBJ whole genome shotgun (WGS) entry which is preliminary data.</text>
</comment>